<evidence type="ECO:0000256" key="6">
    <source>
        <dbReference type="ARBA" id="ARBA00022898"/>
    </source>
</evidence>
<evidence type="ECO:0000256" key="3">
    <source>
        <dbReference type="ARBA" id="ARBA00022576"/>
    </source>
</evidence>
<dbReference type="Pfam" id="PF01063">
    <property type="entry name" value="Aminotran_4"/>
    <property type="match status" value="1"/>
</dbReference>
<feature type="modified residue" description="N6-(pyridoxal phosphate)lysine" evidence="8">
    <location>
        <position position="226"/>
    </location>
</feature>
<comment type="cofactor">
    <cofactor evidence="1 10">
        <name>pyridoxal 5'-phosphate</name>
        <dbReference type="ChEBI" id="CHEBI:597326"/>
    </cofactor>
</comment>
<comment type="catalytic activity">
    <reaction evidence="11">
        <text>L-isoleucine + 2-oxoglutarate = (S)-3-methyl-2-oxopentanoate + L-glutamate</text>
        <dbReference type="Rhea" id="RHEA:24801"/>
        <dbReference type="ChEBI" id="CHEBI:16810"/>
        <dbReference type="ChEBI" id="CHEBI:29985"/>
        <dbReference type="ChEBI" id="CHEBI:35146"/>
        <dbReference type="ChEBI" id="CHEBI:58045"/>
        <dbReference type="EC" id="2.6.1.42"/>
    </reaction>
</comment>
<keyword evidence="6 10" id="KW-0663">Pyridoxal phosphate</keyword>
<dbReference type="InterPro" id="IPR043131">
    <property type="entry name" value="BCAT-like_N"/>
</dbReference>
<evidence type="ECO:0000313" key="13">
    <source>
        <dbReference type="Proteomes" id="UP000481858"/>
    </source>
</evidence>
<sequence>MTAQDIPKTGLTSGLQSLDASKTRFTRSEILRPVPEPGSAELWAQNASSDHMVTVRWTDTGGWEAPELKPFGDFTISPLASALHYATQCFEGMKVYRGHDGKLRLFRPVLNAQRLRMSAMRISLPDFDAAEMVKLIEILMQVDGERWLPKDKPGNFLYLRPAMIGTGRQIGVQLPREAVLFIVAVAWPDFSCENPPGNPLSRKGLRLITSQEDSIRAWPGGFGYAKVGANYGPSFLLHGLAVKAGYDQILWLFGPDGQVTEAGSSNFFVVMKDASTGQVELVTAPITDGIILDGVTRRSVLDLARSRLRDKLVVAEKSFNMADLELAWEEGRLLEAFVSGTAFFITPVLAIKYKTRELDLGGNQDGPESSFALQIKDWLKNIMYGSDSHEWGLVIEEPK</sequence>
<dbReference type="GO" id="GO:0005739">
    <property type="term" value="C:mitochondrion"/>
    <property type="evidence" value="ECO:0007669"/>
    <property type="project" value="TreeGrafter"/>
</dbReference>
<dbReference type="InterPro" id="IPR001544">
    <property type="entry name" value="Aminotrans_IV"/>
</dbReference>
<keyword evidence="3 11" id="KW-0032">Aminotransferase</keyword>
<name>A0A7C8MXD1_9PEZI</name>
<evidence type="ECO:0000256" key="10">
    <source>
        <dbReference type="RuleBase" id="RU004516"/>
    </source>
</evidence>
<comment type="catalytic activity">
    <reaction evidence="11">
        <text>L-valine + 2-oxoglutarate = 3-methyl-2-oxobutanoate + L-glutamate</text>
        <dbReference type="Rhea" id="RHEA:24813"/>
        <dbReference type="ChEBI" id="CHEBI:11851"/>
        <dbReference type="ChEBI" id="CHEBI:16810"/>
        <dbReference type="ChEBI" id="CHEBI:29985"/>
        <dbReference type="ChEBI" id="CHEBI:57762"/>
        <dbReference type="EC" id="2.6.1.42"/>
    </reaction>
</comment>
<dbReference type="InterPro" id="IPR033939">
    <property type="entry name" value="BCAT_family"/>
</dbReference>
<dbReference type="OrthoDB" id="1732691at2759"/>
<dbReference type="SUPFAM" id="SSF56752">
    <property type="entry name" value="D-aminoacid aminotransferase-like PLP-dependent enzymes"/>
    <property type="match status" value="1"/>
</dbReference>
<keyword evidence="13" id="KW-1185">Reference proteome</keyword>
<organism evidence="12 13">
    <name type="scientific">Xylaria multiplex</name>
    <dbReference type="NCBI Taxonomy" id="323545"/>
    <lineage>
        <taxon>Eukaryota</taxon>
        <taxon>Fungi</taxon>
        <taxon>Dikarya</taxon>
        <taxon>Ascomycota</taxon>
        <taxon>Pezizomycotina</taxon>
        <taxon>Sordariomycetes</taxon>
        <taxon>Xylariomycetidae</taxon>
        <taxon>Xylariales</taxon>
        <taxon>Xylariaceae</taxon>
        <taxon>Xylaria</taxon>
    </lineage>
</organism>
<evidence type="ECO:0000256" key="1">
    <source>
        <dbReference type="ARBA" id="ARBA00001933"/>
    </source>
</evidence>
<dbReference type="EC" id="2.6.1.42" evidence="11"/>
<evidence type="ECO:0000256" key="7">
    <source>
        <dbReference type="ARBA" id="ARBA00023304"/>
    </source>
</evidence>
<protein>
    <recommendedName>
        <fullName evidence="11">Branched-chain-amino-acid aminotransferase</fullName>
        <ecNumber evidence="11">2.6.1.42</ecNumber>
    </recommendedName>
</protein>
<comment type="similarity">
    <text evidence="2 9">Belongs to the class-IV pyridoxal-phosphate-dependent aminotransferase family.</text>
</comment>
<dbReference type="InterPro" id="IPR005786">
    <property type="entry name" value="B_amino_transII"/>
</dbReference>
<evidence type="ECO:0000256" key="11">
    <source>
        <dbReference type="RuleBase" id="RU004517"/>
    </source>
</evidence>
<dbReference type="CDD" id="cd01557">
    <property type="entry name" value="BCAT_beta_family"/>
    <property type="match status" value="1"/>
</dbReference>
<keyword evidence="7 11" id="KW-0100">Branched-chain amino acid biosynthesis</keyword>
<comment type="caution">
    <text evidence="12">The sequence shown here is derived from an EMBL/GenBank/DDBJ whole genome shotgun (WGS) entry which is preliminary data.</text>
</comment>
<evidence type="ECO:0000256" key="9">
    <source>
        <dbReference type="RuleBase" id="RU004106"/>
    </source>
</evidence>
<dbReference type="PIRSF" id="PIRSF006468">
    <property type="entry name" value="BCAT1"/>
    <property type="match status" value="1"/>
</dbReference>
<proteinExistence type="inferred from homology"/>
<dbReference type="Gene3D" id="3.20.10.10">
    <property type="entry name" value="D-amino Acid Aminotransferase, subunit A, domain 2"/>
    <property type="match status" value="1"/>
</dbReference>
<dbReference type="InterPro" id="IPR018300">
    <property type="entry name" value="Aminotrans_IV_CS"/>
</dbReference>
<dbReference type="Gene3D" id="3.30.470.10">
    <property type="match status" value="1"/>
</dbReference>
<dbReference type="PROSITE" id="PS00770">
    <property type="entry name" value="AA_TRANSFER_CLASS_4"/>
    <property type="match status" value="1"/>
</dbReference>
<dbReference type="InParanoid" id="A0A7C8MXD1"/>
<gene>
    <name evidence="12" type="ORF">GQX73_g1739</name>
</gene>
<dbReference type="Proteomes" id="UP000481858">
    <property type="component" value="Unassembled WGS sequence"/>
</dbReference>
<dbReference type="GO" id="GO:0009098">
    <property type="term" value="P:L-leucine biosynthetic process"/>
    <property type="evidence" value="ECO:0007669"/>
    <property type="project" value="TreeGrafter"/>
</dbReference>
<dbReference type="EMBL" id="WUBL01000010">
    <property type="protein sequence ID" value="KAF2971831.1"/>
    <property type="molecule type" value="Genomic_DNA"/>
</dbReference>
<dbReference type="PANTHER" id="PTHR11825:SF69">
    <property type="entry name" value="BRANCHED-CHAIN-AMINO-ACID AMINOTRANSFERASE"/>
    <property type="match status" value="1"/>
</dbReference>
<keyword evidence="4 11" id="KW-0028">Amino-acid biosynthesis</keyword>
<keyword evidence="5 11" id="KW-0808">Transferase</keyword>
<evidence type="ECO:0000313" key="12">
    <source>
        <dbReference type="EMBL" id="KAF2971831.1"/>
    </source>
</evidence>
<comment type="catalytic activity">
    <reaction evidence="11">
        <text>L-leucine + 2-oxoglutarate = 4-methyl-2-oxopentanoate + L-glutamate</text>
        <dbReference type="Rhea" id="RHEA:18321"/>
        <dbReference type="ChEBI" id="CHEBI:16810"/>
        <dbReference type="ChEBI" id="CHEBI:17865"/>
        <dbReference type="ChEBI" id="CHEBI:29985"/>
        <dbReference type="ChEBI" id="CHEBI:57427"/>
        <dbReference type="EC" id="2.6.1.42"/>
    </reaction>
</comment>
<dbReference type="AlphaFoldDB" id="A0A7C8MXD1"/>
<evidence type="ECO:0000256" key="5">
    <source>
        <dbReference type="ARBA" id="ARBA00022679"/>
    </source>
</evidence>
<evidence type="ECO:0000256" key="8">
    <source>
        <dbReference type="PIRSR" id="PIRSR006468-1"/>
    </source>
</evidence>
<dbReference type="GO" id="GO:0009099">
    <property type="term" value="P:L-valine biosynthetic process"/>
    <property type="evidence" value="ECO:0007669"/>
    <property type="project" value="TreeGrafter"/>
</dbReference>
<evidence type="ECO:0000256" key="4">
    <source>
        <dbReference type="ARBA" id="ARBA00022605"/>
    </source>
</evidence>
<evidence type="ECO:0000256" key="2">
    <source>
        <dbReference type="ARBA" id="ARBA00009320"/>
    </source>
</evidence>
<dbReference type="InterPro" id="IPR043132">
    <property type="entry name" value="BCAT-like_C"/>
</dbReference>
<dbReference type="PANTHER" id="PTHR11825">
    <property type="entry name" value="SUBGROUP IIII AMINOTRANSFERASE"/>
    <property type="match status" value="1"/>
</dbReference>
<dbReference type="FunFam" id="3.30.470.10:FF:000012">
    <property type="entry name" value="Branched-chain-amino-acid aminotransferase"/>
    <property type="match status" value="1"/>
</dbReference>
<accession>A0A7C8MXD1</accession>
<reference evidence="12 13" key="1">
    <citation type="submission" date="2019-12" db="EMBL/GenBank/DDBJ databases">
        <title>Draft genome sequence of the ascomycete Xylaria multiplex DSM 110363.</title>
        <authorList>
            <person name="Buettner E."/>
            <person name="Kellner H."/>
        </authorList>
    </citation>
    <scope>NUCLEOTIDE SEQUENCE [LARGE SCALE GENOMIC DNA]</scope>
    <source>
        <strain evidence="12 13">DSM 110363</strain>
    </source>
</reference>
<dbReference type="GO" id="GO:0004084">
    <property type="term" value="F:branched-chain-amino-acid transaminase activity"/>
    <property type="evidence" value="ECO:0007669"/>
    <property type="project" value="UniProtKB-EC"/>
</dbReference>
<dbReference type="FunFam" id="3.20.10.10:FF:000004">
    <property type="entry name" value="Branched-chain-amino-acid aminotransferase"/>
    <property type="match status" value="1"/>
</dbReference>
<dbReference type="InterPro" id="IPR036038">
    <property type="entry name" value="Aminotransferase-like"/>
</dbReference>